<reference evidence="2" key="1">
    <citation type="submission" date="2014-01" db="EMBL/GenBank/DDBJ databases">
        <title>The Genome Sequence of Anopheles farauti FAR1 (V2).</title>
        <authorList>
            <consortium name="The Broad Institute Genomics Platform"/>
            <person name="Neafsey D.E."/>
            <person name="Besansky N."/>
            <person name="Howell P."/>
            <person name="Walton C."/>
            <person name="Young S.K."/>
            <person name="Zeng Q."/>
            <person name="Gargeya S."/>
            <person name="Fitzgerald M."/>
            <person name="Haas B."/>
            <person name="Abouelleil A."/>
            <person name="Allen A.W."/>
            <person name="Alvarado L."/>
            <person name="Arachchi H.M."/>
            <person name="Berlin A.M."/>
            <person name="Chapman S.B."/>
            <person name="Gainer-Dewar J."/>
            <person name="Goldberg J."/>
            <person name="Griggs A."/>
            <person name="Gujja S."/>
            <person name="Hansen M."/>
            <person name="Howarth C."/>
            <person name="Imamovic A."/>
            <person name="Ireland A."/>
            <person name="Larimer J."/>
            <person name="McCowan C."/>
            <person name="Murphy C."/>
            <person name="Pearson M."/>
            <person name="Poon T.W."/>
            <person name="Priest M."/>
            <person name="Roberts A."/>
            <person name="Saif S."/>
            <person name="Shea T."/>
            <person name="Sisk P."/>
            <person name="Sykes S."/>
            <person name="Wortman J."/>
            <person name="Nusbaum C."/>
            <person name="Birren B."/>
        </authorList>
    </citation>
    <scope>NUCLEOTIDE SEQUENCE [LARGE SCALE GENOMIC DNA]</scope>
    <source>
        <strain evidence="2">FAR1</strain>
    </source>
</reference>
<dbReference type="GO" id="GO:0005634">
    <property type="term" value="C:nucleus"/>
    <property type="evidence" value="ECO:0007669"/>
    <property type="project" value="InterPro"/>
</dbReference>
<dbReference type="VEuPathDB" id="VectorBase:AFAF012408"/>
<dbReference type="EnsemblMetazoa" id="AFAF012408-RA">
    <property type="protein sequence ID" value="AFAF012408-PA"/>
    <property type="gene ID" value="AFAF012408"/>
</dbReference>
<reference evidence="1" key="2">
    <citation type="submission" date="2020-05" db="UniProtKB">
        <authorList>
            <consortium name="EnsemblMetazoa"/>
        </authorList>
    </citation>
    <scope>IDENTIFICATION</scope>
    <source>
        <strain evidence="1">FAR1</strain>
    </source>
</reference>
<accession>A0A182QL48</accession>
<dbReference type="Pfam" id="PF15497">
    <property type="entry name" value="SNAPC5"/>
    <property type="match status" value="1"/>
</dbReference>
<organism evidence="1 2">
    <name type="scientific">Anopheles farauti</name>
    <dbReference type="NCBI Taxonomy" id="69004"/>
    <lineage>
        <taxon>Eukaryota</taxon>
        <taxon>Metazoa</taxon>
        <taxon>Ecdysozoa</taxon>
        <taxon>Arthropoda</taxon>
        <taxon>Hexapoda</taxon>
        <taxon>Insecta</taxon>
        <taxon>Pterygota</taxon>
        <taxon>Neoptera</taxon>
        <taxon>Endopterygota</taxon>
        <taxon>Diptera</taxon>
        <taxon>Nematocera</taxon>
        <taxon>Culicoidea</taxon>
        <taxon>Culicidae</taxon>
        <taxon>Anophelinae</taxon>
        <taxon>Anopheles</taxon>
    </lineage>
</organism>
<evidence type="ECO:0000313" key="1">
    <source>
        <dbReference type="EnsemblMetazoa" id="AFAF012408-PA"/>
    </source>
</evidence>
<name>A0A182QL48_9DIPT</name>
<dbReference type="GO" id="GO:0006366">
    <property type="term" value="P:transcription by RNA polymerase II"/>
    <property type="evidence" value="ECO:0007669"/>
    <property type="project" value="InterPro"/>
</dbReference>
<keyword evidence="2" id="KW-1185">Reference proteome</keyword>
<protein>
    <submittedName>
        <fullName evidence="1">Uncharacterized protein</fullName>
    </submittedName>
</protein>
<dbReference type="InterPro" id="IPR029138">
    <property type="entry name" value="SNAPC5"/>
</dbReference>
<sequence>MCTCQKSIRFCLHLSAKNVETTQFGNVLLNLKIIILALIMENTSLEYSSLIKEQRQLRKAETILKSMIDKINHELNQLVVEELQIKSRDVQLSVAGSTPKVEKSVPAVDIATCSTAEINRQVLDLDVHGSGLLKSIEESEDEL</sequence>
<dbReference type="EMBL" id="AXCN02000174">
    <property type="status" value="NOT_ANNOTATED_CDS"/>
    <property type="molecule type" value="Genomic_DNA"/>
</dbReference>
<proteinExistence type="predicted"/>
<dbReference type="Proteomes" id="UP000075886">
    <property type="component" value="Unassembled WGS sequence"/>
</dbReference>
<evidence type="ECO:0000313" key="2">
    <source>
        <dbReference type="Proteomes" id="UP000075886"/>
    </source>
</evidence>
<dbReference type="AlphaFoldDB" id="A0A182QL48"/>
<dbReference type="GO" id="GO:0006384">
    <property type="term" value="P:transcription initiation at RNA polymerase III promoter"/>
    <property type="evidence" value="ECO:0007669"/>
    <property type="project" value="InterPro"/>
</dbReference>